<dbReference type="EMBL" id="CAJGYM010000052">
    <property type="protein sequence ID" value="CAD6195175.1"/>
    <property type="molecule type" value="Genomic_DNA"/>
</dbReference>
<gene>
    <name evidence="2" type="ORF">CAUJ_LOCUS11094</name>
</gene>
<comment type="caution">
    <text evidence="2">The sequence shown here is derived from an EMBL/GenBank/DDBJ whole genome shotgun (WGS) entry which is preliminary data.</text>
</comment>
<feature type="region of interest" description="Disordered" evidence="1">
    <location>
        <begin position="95"/>
        <end position="129"/>
    </location>
</feature>
<feature type="region of interest" description="Disordered" evidence="1">
    <location>
        <begin position="1"/>
        <end position="83"/>
    </location>
</feature>
<feature type="compositionally biased region" description="Basic and acidic residues" evidence="1">
    <location>
        <begin position="104"/>
        <end position="129"/>
    </location>
</feature>
<keyword evidence="3" id="KW-1185">Reference proteome</keyword>
<feature type="compositionally biased region" description="Basic and acidic residues" evidence="1">
    <location>
        <begin position="18"/>
        <end position="56"/>
    </location>
</feature>
<dbReference type="Proteomes" id="UP000835052">
    <property type="component" value="Unassembled WGS sequence"/>
</dbReference>
<proteinExistence type="predicted"/>
<dbReference type="OrthoDB" id="5877342at2759"/>
<reference evidence="2" key="1">
    <citation type="submission" date="2020-10" db="EMBL/GenBank/DDBJ databases">
        <authorList>
            <person name="Kikuchi T."/>
        </authorList>
    </citation>
    <scope>NUCLEOTIDE SEQUENCE</scope>
    <source>
        <strain evidence="2">NKZ352</strain>
    </source>
</reference>
<name>A0A8S1HIR8_9PELO</name>
<sequence>MKASPSPVEKPKKRTRRERKDKTIRSMSEETVENEDKAKKDGETKNGEKKSNEKIKTPSKNPYENIVMPTPSARKRREEELEKEKKRLIAIGFYQPRSDEDDTLEKIASLKEDPSAHDKVNEAKGNEKK</sequence>
<protein>
    <submittedName>
        <fullName evidence="2">Uncharacterized protein</fullName>
    </submittedName>
</protein>
<organism evidence="2 3">
    <name type="scientific">Caenorhabditis auriculariae</name>
    <dbReference type="NCBI Taxonomy" id="2777116"/>
    <lineage>
        <taxon>Eukaryota</taxon>
        <taxon>Metazoa</taxon>
        <taxon>Ecdysozoa</taxon>
        <taxon>Nematoda</taxon>
        <taxon>Chromadorea</taxon>
        <taxon>Rhabditida</taxon>
        <taxon>Rhabditina</taxon>
        <taxon>Rhabditomorpha</taxon>
        <taxon>Rhabditoidea</taxon>
        <taxon>Rhabditidae</taxon>
        <taxon>Peloderinae</taxon>
        <taxon>Caenorhabditis</taxon>
    </lineage>
</organism>
<dbReference type="AlphaFoldDB" id="A0A8S1HIR8"/>
<evidence type="ECO:0000313" key="2">
    <source>
        <dbReference type="EMBL" id="CAD6195175.1"/>
    </source>
</evidence>
<evidence type="ECO:0000256" key="1">
    <source>
        <dbReference type="SAM" id="MobiDB-lite"/>
    </source>
</evidence>
<accession>A0A8S1HIR8</accession>
<evidence type="ECO:0000313" key="3">
    <source>
        <dbReference type="Proteomes" id="UP000835052"/>
    </source>
</evidence>